<dbReference type="RefSeq" id="WP_073551454.1">
    <property type="nucleotide sequence ID" value="NZ_CAWMVK010000017.1"/>
</dbReference>
<dbReference type="InterPro" id="IPR013216">
    <property type="entry name" value="Methyltransf_11"/>
</dbReference>
<dbReference type="EMBL" id="MRCC01000024">
    <property type="protein sequence ID" value="OKH21795.1"/>
    <property type="molecule type" value="Genomic_DNA"/>
</dbReference>
<protein>
    <submittedName>
        <fullName evidence="2">Methyltransferase type 11</fullName>
    </submittedName>
</protein>
<reference evidence="2 3" key="1">
    <citation type="submission" date="2016-11" db="EMBL/GenBank/DDBJ databases">
        <title>Draft Genome Sequences of Nine Cyanobacterial Strains from Diverse Habitats.</title>
        <authorList>
            <person name="Zhu T."/>
            <person name="Hou S."/>
            <person name="Lu X."/>
            <person name="Hess W.R."/>
        </authorList>
    </citation>
    <scope>NUCLEOTIDE SEQUENCE [LARGE SCALE GENOMIC DNA]</scope>
    <source>
        <strain evidence="2 3">5.2 s.c.1</strain>
    </source>
</reference>
<evidence type="ECO:0000313" key="3">
    <source>
        <dbReference type="Proteomes" id="UP000185984"/>
    </source>
</evidence>
<proteinExistence type="predicted"/>
<sequence>MAFKLSLKSAPLLKTLADDRKPNSLSSKLRQKRFAVFTKLVKNHCEKTKGLVRIIDVGGTPTVWERNLPLLKQLCPVTQVKVVVANIKDYRTSCIDINCVIANATKMNQFKDKEFDIVFSNSVIEHVGDFEAQKAMANEILRIGKVYFVQTPNFYFPIEPHFLFPFFQFFPLPLKVWLIRNFDLGWRRKAPTLDTALVLINSVKLLTKKQLISLFPQANLFEEKIFSLTKSFILYGESP</sequence>
<evidence type="ECO:0000259" key="1">
    <source>
        <dbReference type="Pfam" id="PF08241"/>
    </source>
</evidence>
<keyword evidence="2" id="KW-0489">Methyltransferase</keyword>
<feature type="domain" description="Methyltransferase type 11" evidence="1">
    <location>
        <begin position="78"/>
        <end position="143"/>
    </location>
</feature>
<dbReference type="OrthoDB" id="7260171at2"/>
<keyword evidence="3" id="KW-1185">Reference proteome</keyword>
<dbReference type="GO" id="GO:0008757">
    <property type="term" value="F:S-adenosylmethionine-dependent methyltransferase activity"/>
    <property type="evidence" value="ECO:0007669"/>
    <property type="project" value="InterPro"/>
</dbReference>
<dbReference type="Pfam" id="PF08241">
    <property type="entry name" value="Methyltransf_11"/>
    <property type="match status" value="1"/>
</dbReference>
<accession>A0A1U7HE26</accession>
<dbReference type="Gene3D" id="3.40.50.150">
    <property type="entry name" value="Vaccinia Virus protein VP39"/>
    <property type="match status" value="1"/>
</dbReference>
<dbReference type="Proteomes" id="UP000185984">
    <property type="component" value="Unassembled WGS sequence"/>
</dbReference>
<name>A0A1U7HE26_9CHRO</name>
<gene>
    <name evidence="2" type="ORF">NIES1031_21305</name>
</gene>
<dbReference type="SUPFAM" id="SSF53335">
    <property type="entry name" value="S-adenosyl-L-methionine-dependent methyltransferases"/>
    <property type="match status" value="1"/>
</dbReference>
<organism evidence="2 3">
    <name type="scientific">Chroogloeocystis siderophila 5.2 s.c.1</name>
    <dbReference type="NCBI Taxonomy" id="247279"/>
    <lineage>
        <taxon>Bacteria</taxon>
        <taxon>Bacillati</taxon>
        <taxon>Cyanobacteriota</taxon>
        <taxon>Cyanophyceae</taxon>
        <taxon>Oscillatoriophycideae</taxon>
        <taxon>Chroococcales</taxon>
        <taxon>Chroococcaceae</taxon>
        <taxon>Chroogloeocystis</taxon>
    </lineage>
</organism>
<evidence type="ECO:0000313" key="2">
    <source>
        <dbReference type="EMBL" id="OKH21795.1"/>
    </source>
</evidence>
<dbReference type="InterPro" id="IPR029063">
    <property type="entry name" value="SAM-dependent_MTases_sf"/>
</dbReference>
<dbReference type="STRING" id="247279.NIES1031_21305"/>
<comment type="caution">
    <text evidence="2">The sequence shown here is derived from an EMBL/GenBank/DDBJ whole genome shotgun (WGS) entry which is preliminary data.</text>
</comment>
<dbReference type="AlphaFoldDB" id="A0A1U7HE26"/>
<dbReference type="GO" id="GO:0032259">
    <property type="term" value="P:methylation"/>
    <property type="evidence" value="ECO:0007669"/>
    <property type="project" value="UniProtKB-KW"/>
</dbReference>
<keyword evidence="2" id="KW-0808">Transferase</keyword>